<dbReference type="EMBL" id="FRAU01000001">
    <property type="protein sequence ID" value="SHK12307.1"/>
    <property type="molecule type" value="Genomic_DNA"/>
</dbReference>
<dbReference type="OrthoDB" id="1495745at2"/>
<keyword evidence="2" id="KW-0472">Membrane</keyword>
<keyword evidence="2" id="KW-0812">Transmembrane</keyword>
<keyword evidence="4" id="KW-1185">Reference proteome</keyword>
<evidence type="ECO:0000256" key="2">
    <source>
        <dbReference type="SAM" id="Phobius"/>
    </source>
</evidence>
<organism evidence="3 4">
    <name type="scientific">Rhodothermus profundi</name>
    <dbReference type="NCBI Taxonomy" id="633813"/>
    <lineage>
        <taxon>Bacteria</taxon>
        <taxon>Pseudomonadati</taxon>
        <taxon>Rhodothermota</taxon>
        <taxon>Rhodothermia</taxon>
        <taxon>Rhodothermales</taxon>
        <taxon>Rhodothermaceae</taxon>
        <taxon>Rhodothermus</taxon>
    </lineage>
</organism>
<name>A0A1M6PWL7_9BACT</name>
<evidence type="ECO:0008006" key="5">
    <source>
        <dbReference type="Google" id="ProtNLM"/>
    </source>
</evidence>
<dbReference type="Proteomes" id="UP000185812">
    <property type="component" value="Unassembled WGS sequence"/>
</dbReference>
<dbReference type="STRING" id="633813.SAMN04488087_0361"/>
<dbReference type="AlphaFoldDB" id="A0A1M6PWL7"/>
<dbReference type="RefSeq" id="WP_072714235.1">
    <property type="nucleotide sequence ID" value="NZ_FRAU01000001.1"/>
</dbReference>
<feature type="region of interest" description="Disordered" evidence="1">
    <location>
        <begin position="88"/>
        <end position="108"/>
    </location>
</feature>
<feature type="compositionally biased region" description="Polar residues" evidence="1">
    <location>
        <begin position="97"/>
        <end position="108"/>
    </location>
</feature>
<evidence type="ECO:0000313" key="4">
    <source>
        <dbReference type="Proteomes" id="UP000185812"/>
    </source>
</evidence>
<gene>
    <name evidence="3" type="ORF">SAMN04488087_0361</name>
</gene>
<feature type="transmembrane region" description="Helical" evidence="2">
    <location>
        <begin position="52"/>
        <end position="72"/>
    </location>
</feature>
<evidence type="ECO:0000313" key="3">
    <source>
        <dbReference type="EMBL" id="SHK12307.1"/>
    </source>
</evidence>
<keyword evidence="2" id="KW-1133">Transmembrane helix</keyword>
<sequence length="108" mass="12004">MRSPEIRQTVRLLRGAALLFGLLGLSIALWLADKAIRYPHILARQGSAAAPLWIPMLLFVLVCIGASIFLFLRAARRVAQGEDLYARRHRRHPSERAASTRNSAVSTS</sequence>
<proteinExistence type="predicted"/>
<feature type="transmembrane region" description="Helical" evidence="2">
    <location>
        <begin position="12"/>
        <end position="32"/>
    </location>
</feature>
<evidence type="ECO:0000256" key="1">
    <source>
        <dbReference type="SAM" id="MobiDB-lite"/>
    </source>
</evidence>
<protein>
    <recommendedName>
        <fullName evidence="5">ABC transporter permease</fullName>
    </recommendedName>
</protein>
<reference evidence="4" key="1">
    <citation type="submission" date="2016-11" db="EMBL/GenBank/DDBJ databases">
        <authorList>
            <person name="Varghese N."/>
            <person name="Submissions S."/>
        </authorList>
    </citation>
    <scope>NUCLEOTIDE SEQUENCE [LARGE SCALE GENOMIC DNA]</scope>
    <source>
        <strain evidence="4">DSM 22212</strain>
    </source>
</reference>
<accession>A0A1M6PWL7</accession>